<dbReference type="InterPro" id="IPR027417">
    <property type="entry name" value="P-loop_NTPase"/>
</dbReference>
<sequence>MTLLELKKLGKTNQLPMIQLEIEKEQCVVLQCNHHTAKVLHSIIIGREKASTGTVLFDGQPLQKKDYKRIGFCFLEDEAYERLTVNRYLKFISDLYEGAESITEVAQQVGLLDRLNIKIEKLSFSEKRRLHIGRIMIHNPDLVIFEEPEQNVDTESTIIIRKALIRLKEEGKAIFITSAFLSDALSLTEDVYVLTQDGVKKIEIEQEDGEEVSTENVVQMTPQMKLERIPAKVNDKIILLDPTEIHFIETQNGTTHIHTRDGAFTCALTLSELEERLKAFGFFRCHRSYLVNLQRVREVITWTRNSFSLILDDERKSSIPLSKGRMEELKGVIGM</sequence>
<name>A0A073K4H1_9BACI</name>
<dbReference type="InterPro" id="IPR012046">
    <property type="entry name" value="LytTR_ABC"/>
</dbReference>
<dbReference type="RefSeq" id="WP_034635315.1">
    <property type="nucleotide sequence ID" value="NZ_CBCSJC010000002.1"/>
</dbReference>
<organism evidence="3 4">
    <name type="scientific">Bacillus manliponensis</name>
    <dbReference type="NCBI Taxonomy" id="574376"/>
    <lineage>
        <taxon>Bacteria</taxon>
        <taxon>Bacillati</taxon>
        <taxon>Bacillota</taxon>
        <taxon>Bacilli</taxon>
        <taxon>Bacillales</taxon>
        <taxon>Bacillaceae</taxon>
        <taxon>Bacillus</taxon>
        <taxon>Bacillus cereus group</taxon>
    </lineage>
</organism>
<dbReference type="InterPro" id="IPR007492">
    <property type="entry name" value="LytTR_DNA-bd_dom"/>
</dbReference>
<gene>
    <name evidence="3" type="ORF">BAMA_01240</name>
</gene>
<dbReference type="eggNOG" id="COG3279">
    <property type="taxonomic scope" value="Bacteria"/>
</dbReference>
<evidence type="ECO:0000259" key="1">
    <source>
        <dbReference type="PROSITE" id="PS50893"/>
    </source>
</evidence>
<accession>A0A073K4H1</accession>
<evidence type="ECO:0000313" key="3">
    <source>
        <dbReference type="EMBL" id="KEK21421.1"/>
    </source>
</evidence>
<dbReference type="InterPro" id="IPR003439">
    <property type="entry name" value="ABC_transporter-like_ATP-bd"/>
</dbReference>
<dbReference type="GO" id="GO:0016887">
    <property type="term" value="F:ATP hydrolysis activity"/>
    <property type="evidence" value="ECO:0007669"/>
    <property type="project" value="InterPro"/>
</dbReference>
<comment type="caution">
    <text evidence="3">The sequence shown here is derived from an EMBL/GenBank/DDBJ whole genome shotgun (WGS) entry which is preliminary data.</text>
</comment>
<dbReference type="GO" id="GO:0003677">
    <property type="term" value="F:DNA binding"/>
    <property type="evidence" value="ECO:0007669"/>
    <property type="project" value="InterPro"/>
</dbReference>
<dbReference type="Pfam" id="PF00005">
    <property type="entry name" value="ABC_tran"/>
    <property type="match status" value="1"/>
</dbReference>
<dbReference type="PIRSF" id="PIRSF036612">
    <property type="entry name" value="ABC_ATP_LytTR"/>
    <property type="match status" value="1"/>
</dbReference>
<dbReference type="Gene3D" id="3.40.50.300">
    <property type="entry name" value="P-loop containing nucleotide triphosphate hydrolases"/>
    <property type="match status" value="1"/>
</dbReference>
<evidence type="ECO:0000313" key="4">
    <source>
        <dbReference type="Proteomes" id="UP000027822"/>
    </source>
</evidence>
<dbReference type="eggNOG" id="COG1131">
    <property type="taxonomic scope" value="Bacteria"/>
</dbReference>
<dbReference type="PROSITE" id="PS50930">
    <property type="entry name" value="HTH_LYTTR"/>
    <property type="match status" value="1"/>
</dbReference>
<reference evidence="3 4" key="1">
    <citation type="submission" date="2014-06" db="EMBL/GenBank/DDBJ databases">
        <title>Draft genome sequence of Bacillus manliponensis JCM 15802 (MCCC 1A00708).</title>
        <authorList>
            <person name="Lai Q."/>
            <person name="Liu Y."/>
            <person name="Shao Z."/>
        </authorList>
    </citation>
    <scope>NUCLEOTIDE SEQUENCE [LARGE SCALE GENOMIC DNA]</scope>
    <source>
        <strain evidence="3 4">JCM 15802</strain>
    </source>
</reference>
<protein>
    <submittedName>
        <fullName evidence="3">Transcriptional regulator</fullName>
    </submittedName>
</protein>
<dbReference type="AlphaFoldDB" id="A0A073K4H1"/>
<dbReference type="GO" id="GO:0005524">
    <property type="term" value="F:ATP binding"/>
    <property type="evidence" value="ECO:0007669"/>
    <property type="project" value="InterPro"/>
</dbReference>
<dbReference type="SUPFAM" id="SSF52540">
    <property type="entry name" value="P-loop containing nucleoside triphosphate hydrolases"/>
    <property type="match status" value="1"/>
</dbReference>
<dbReference type="PANTHER" id="PTHR43038:SF3">
    <property type="entry name" value="ABC TRANSPORTER G FAMILY MEMBER 20 ISOFORM X1"/>
    <property type="match status" value="1"/>
</dbReference>
<keyword evidence="4" id="KW-1185">Reference proteome</keyword>
<feature type="domain" description="ABC transporter" evidence="1">
    <location>
        <begin position="1"/>
        <end position="221"/>
    </location>
</feature>
<dbReference type="PANTHER" id="PTHR43038">
    <property type="entry name" value="ATP-BINDING CASSETTE, SUB-FAMILY H, MEMBER 1"/>
    <property type="match status" value="1"/>
</dbReference>
<dbReference type="PROSITE" id="PS50893">
    <property type="entry name" value="ABC_TRANSPORTER_2"/>
    <property type="match status" value="1"/>
</dbReference>
<proteinExistence type="predicted"/>
<evidence type="ECO:0000259" key="2">
    <source>
        <dbReference type="PROSITE" id="PS50930"/>
    </source>
</evidence>
<dbReference type="STRING" id="574376.BAMA_01240"/>
<dbReference type="Gene3D" id="2.40.50.1020">
    <property type="entry name" value="LytTr DNA-binding domain"/>
    <property type="match status" value="1"/>
</dbReference>
<feature type="domain" description="HTH LytTR-type" evidence="2">
    <location>
        <begin position="229"/>
        <end position="335"/>
    </location>
</feature>
<dbReference type="EMBL" id="JOTN01000001">
    <property type="protein sequence ID" value="KEK21421.1"/>
    <property type="molecule type" value="Genomic_DNA"/>
</dbReference>
<dbReference type="Pfam" id="PF04397">
    <property type="entry name" value="LytTR"/>
    <property type="match status" value="1"/>
</dbReference>
<dbReference type="SMART" id="SM00850">
    <property type="entry name" value="LytTR"/>
    <property type="match status" value="1"/>
</dbReference>
<dbReference type="Proteomes" id="UP000027822">
    <property type="component" value="Unassembled WGS sequence"/>
</dbReference>
<dbReference type="OrthoDB" id="9809318at2"/>